<sequence length="199" mass="23192">MWRLYSVVREATDADGRKLAGAFIKLPTKEEYPDYYEVIRKPMDLQRIQHRLQAHGYGRWIDLVADLSLMLENACKYNEPESTIYKDAVTLQRLVMEKKRELGAAEDCMPRVQMEIRSMFTNIFVAVFSTKDSEGRCRCDSFAELPDLLKARGLPRDEWPFSLDQIKRNIDKLFEDATELQLTFIRERDAQCKGVLVST</sequence>
<keyword evidence="5 8" id="KW-0103">Bromodomain</keyword>
<feature type="non-terminal residue" evidence="10">
    <location>
        <position position="199"/>
    </location>
</feature>
<name>A0A2G9T424_TELCI</name>
<dbReference type="PROSITE" id="PS00633">
    <property type="entry name" value="BROMODOMAIN_1"/>
    <property type="match status" value="1"/>
</dbReference>
<evidence type="ECO:0000313" key="11">
    <source>
        <dbReference type="Proteomes" id="UP000230423"/>
    </source>
</evidence>
<dbReference type="AlphaFoldDB" id="A0A2G9T424"/>
<evidence type="ECO:0000256" key="7">
    <source>
        <dbReference type="ARBA" id="ARBA00023242"/>
    </source>
</evidence>
<keyword evidence="7" id="KW-0539">Nucleus</keyword>
<dbReference type="GO" id="GO:0006368">
    <property type="term" value="P:transcription elongation by RNA polymerase II"/>
    <property type="evidence" value="ECO:0007669"/>
    <property type="project" value="TreeGrafter"/>
</dbReference>
<keyword evidence="2" id="KW-0677">Repeat</keyword>
<dbReference type="InterPro" id="IPR036427">
    <property type="entry name" value="Bromodomain-like_sf"/>
</dbReference>
<dbReference type="OrthoDB" id="784962at2759"/>
<evidence type="ECO:0000256" key="8">
    <source>
        <dbReference type="PROSITE-ProRule" id="PRU00035"/>
    </source>
</evidence>
<keyword evidence="6" id="KW-0804">Transcription</keyword>
<dbReference type="GO" id="GO:0016514">
    <property type="term" value="C:SWI/SNF complex"/>
    <property type="evidence" value="ECO:0007669"/>
    <property type="project" value="TreeGrafter"/>
</dbReference>
<evidence type="ECO:0000256" key="6">
    <source>
        <dbReference type="ARBA" id="ARBA00023163"/>
    </source>
</evidence>
<evidence type="ECO:0000256" key="3">
    <source>
        <dbReference type="ARBA" id="ARBA00022853"/>
    </source>
</evidence>
<evidence type="ECO:0000256" key="4">
    <source>
        <dbReference type="ARBA" id="ARBA00023015"/>
    </source>
</evidence>
<evidence type="ECO:0000259" key="9">
    <source>
        <dbReference type="PROSITE" id="PS50014"/>
    </source>
</evidence>
<evidence type="ECO:0000256" key="2">
    <source>
        <dbReference type="ARBA" id="ARBA00022737"/>
    </source>
</evidence>
<dbReference type="PANTHER" id="PTHR16062">
    <property type="entry name" value="SWI/SNF-RELATED"/>
    <property type="match status" value="1"/>
</dbReference>
<evidence type="ECO:0000313" key="10">
    <source>
        <dbReference type="EMBL" id="PIO52709.1"/>
    </source>
</evidence>
<comment type="subcellular location">
    <subcellularLocation>
        <location evidence="1">Nucleus</location>
    </subcellularLocation>
</comment>
<feature type="domain" description="Bromo" evidence="9">
    <location>
        <begin position="15"/>
        <end position="85"/>
    </location>
</feature>
<dbReference type="GO" id="GO:0003682">
    <property type="term" value="F:chromatin binding"/>
    <property type="evidence" value="ECO:0007669"/>
    <property type="project" value="TreeGrafter"/>
</dbReference>
<keyword evidence="3" id="KW-0156">Chromatin regulator</keyword>
<dbReference type="PRINTS" id="PR00503">
    <property type="entry name" value="BROMODOMAIN"/>
</dbReference>
<dbReference type="Proteomes" id="UP000230423">
    <property type="component" value="Unassembled WGS sequence"/>
</dbReference>
<dbReference type="Gene3D" id="1.20.920.10">
    <property type="entry name" value="Bromodomain-like"/>
    <property type="match status" value="2"/>
</dbReference>
<keyword evidence="11" id="KW-1185">Reference proteome</keyword>
<proteinExistence type="predicted"/>
<accession>A0A2G9T424</accession>
<dbReference type="PROSITE" id="PS50014">
    <property type="entry name" value="BROMODOMAIN_2"/>
    <property type="match status" value="1"/>
</dbReference>
<organism evidence="10 11">
    <name type="scientific">Teladorsagia circumcincta</name>
    <name type="common">Brown stomach worm</name>
    <name type="synonym">Ostertagia circumcincta</name>
    <dbReference type="NCBI Taxonomy" id="45464"/>
    <lineage>
        <taxon>Eukaryota</taxon>
        <taxon>Metazoa</taxon>
        <taxon>Ecdysozoa</taxon>
        <taxon>Nematoda</taxon>
        <taxon>Chromadorea</taxon>
        <taxon>Rhabditida</taxon>
        <taxon>Rhabditina</taxon>
        <taxon>Rhabditomorpha</taxon>
        <taxon>Strongyloidea</taxon>
        <taxon>Trichostrongylidae</taxon>
        <taxon>Teladorsagia</taxon>
    </lineage>
</organism>
<dbReference type="InterPro" id="IPR018359">
    <property type="entry name" value="Bromodomain_CS"/>
</dbReference>
<evidence type="ECO:0000256" key="1">
    <source>
        <dbReference type="ARBA" id="ARBA00004123"/>
    </source>
</evidence>
<reference evidence="10 11" key="1">
    <citation type="submission" date="2015-09" db="EMBL/GenBank/DDBJ databases">
        <title>Draft genome of the parasitic nematode Teladorsagia circumcincta isolate WARC Sus (inbred).</title>
        <authorList>
            <person name="Mitreva M."/>
        </authorList>
    </citation>
    <scope>NUCLEOTIDE SEQUENCE [LARGE SCALE GENOMIC DNA]</scope>
    <source>
        <strain evidence="10 11">S</strain>
    </source>
</reference>
<dbReference type="SUPFAM" id="SSF47370">
    <property type="entry name" value="Bromodomain"/>
    <property type="match status" value="1"/>
</dbReference>
<keyword evidence="4" id="KW-0805">Transcription regulation</keyword>
<dbReference type="Pfam" id="PF00439">
    <property type="entry name" value="Bromodomain"/>
    <property type="match status" value="1"/>
</dbReference>
<dbReference type="GO" id="GO:0016586">
    <property type="term" value="C:RSC-type complex"/>
    <property type="evidence" value="ECO:0007669"/>
    <property type="project" value="InterPro"/>
</dbReference>
<dbReference type="EMBL" id="KZ427541">
    <property type="protein sequence ID" value="PIO52709.1"/>
    <property type="molecule type" value="Genomic_DNA"/>
</dbReference>
<evidence type="ECO:0000256" key="5">
    <source>
        <dbReference type="ARBA" id="ARBA00023117"/>
    </source>
</evidence>
<gene>
    <name evidence="10" type="ORF">TELCIR_25983</name>
</gene>
<dbReference type="InterPro" id="IPR001487">
    <property type="entry name" value="Bromodomain"/>
</dbReference>
<dbReference type="GO" id="GO:0006338">
    <property type="term" value="P:chromatin remodeling"/>
    <property type="evidence" value="ECO:0007669"/>
    <property type="project" value="InterPro"/>
</dbReference>
<protein>
    <submittedName>
        <fullName evidence="10">Bromodomain protein</fullName>
    </submittedName>
</protein>
<dbReference type="InterPro" id="IPR037382">
    <property type="entry name" value="Rsc/polybromo"/>
</dbReference>
<dbReference type="SMART" id="SM00297">
    <property type="entry name" value="BROMO"/>
    <property type="match status" value="1"/>
</dbReference>
<dbReference type="PANTHER" id="PTHR16062:SF19">
    <property type="entry name" value="PROTEIN POLYBROMO-1"/>
    <property type="match status" value="1"/>
</dbReference>